<evidence type="ECO:0000313" key="2">
    <source>
        <dbReference type="Proteomes" id="UP000034657"/>
    </source>
</evidence>
<evidence type="ECO:0000313" key="1">
    <source>
        <dbReference type="EMBL" id="KKG88325.1"/>
    </source>
</evidence>
<protein>
    <recommendedName>
        <fullName evidence="3">Peptidase S1 domain-containing protein</fullName>
    </recommendedName>
</protein>
<dbReference type="PATRIC" id="fig|2209.75.peg.25"/>
<organism evidence="1 2">
    <name type="scientific">Methanosarcina mazei</name>
    <name type="common">Methanosarcina frisia</name>
    <dbReference type="NCBI Taxonomy" id="2209"/>
    <lineage>
        <taxon>Archaea</taxon>
        <taxon>Methanobacteriati</taxon>
        <taxon>Methanobacteriota</taxon>
        <taxon>Stenosarchaea group</taxon>
        <taxon>Methanomicrobia</taxon>
        <taxon>Methanosarcinales</taxon>
        <taxon>Methanosarcinaceae</taxon>
        <taxon>Methanosarcina</taxon>
    </lineage>
</organism>
<reference evidence="1 2" key="1">
    <citation type="journal article" date="2015" name="ISME J.">
        <title>Genomic and phenotypic differentiation among Methanosarcina mazei populations from Columbia River sediment.</title>
        <authorList>
            <person name="Youngblut N.D."/>
            <person name="Wirth J.S."/>
            <person name="Henriksen J.R."/>
            <person name="Smith M."/>
            <person name="Simon H."/>
            <person name="Metcalf W.W."/>
            <person name="Whitaker R.J."/>
        </authorList>
    </citation>
    <scope>NUCLEOTIDE SEQUENCE [LARGE SCALE GENOMIC DNA]</scope>
    <source>
        <strain evidence="1 2">3.H.M.1A.1</strain>
    </source>
</reference>
<sequence>MRGRNMTTKNKFGIRILFLTMFLISTVFVPVASAETLSEGADDIEVAELGLITSEELNSIIKQIPPTDPHILEKMSENESALRTYGKVPEITTGTEVYKWFNTLDCIRVNLNENKEMKPYFYPAGPLVAYGTHADGYFWIIVDERYDIKNEDFDAIVDLINKQAIKLNIKDVPIIFSTGTPINITSASINQVSTSSVDPYLVYRRPITGGIALTIVNGGSGADGTIGFAAKRNSDNANGYVTTGHTSWFQTGLPSYQPIYGSGNQAGTVSKIGVNTDAAFIPYSNVTARIHTGGGNFVNVAGYYSGGISGMTLTKSGRASGSVTGQYIGVLTGQTIGGHYMDKIELMTTTCTSGDSGGPVYAYYNGNYKIVGIICGWTTVNQSIPATVYIPCGEVTSKLGVTPLTA</sequence>
<gene>
    <name evidence="1" type="ORF">DU69_00110</name>
</gene>
<proteinExistence type="predicted"/>
<dbReference type="AlphaFoldDB" id="A0A0F8L5F6"/>
<dbReference type="InterPro" id="IPR043504">
    <property type="entry name" value="Peptidase_S1_PA_chymotrypsin"/>
</dbReference>
<evidence type="ECO:0008006" key="3">
    <source>
        <dbReference type="Google" id="ProtNLM"/>
    </source>
</evidence>
<comment type="caution">
    <text evidence="1">The sequence shown here is derived from an EMBL/GenBank/DDBJ whole genome shotgun (WGS) entry which is preliminary data.</text>
</comment>
<dbReference type="Proteomes" id="UP000034657">
    <property type="component" value="Unassembled WGS sequence"/>
</dbReference>
<name>A0A0F8L5F6_METMZ</name>
<accession>A0A0F8L5F6</accession>
<dbReference type="EMBL" id="JJPT01000146">
    <property type="protein sequence ID" value="KKG88325.1"/>
    <property type="molecule type" value="Genomic_DNA"/>
</dbReference>
<dbReference type="Gene3D" id="2.40.10.10">
    <property type="entry name" value="Trypsin-like serine proteases"/>
    <property type="match status" value="2"/>
</dbReference>